<dbReference type="Pfam" id="PF00335">
    <property type="entry name" value="Tetraspanin"/>
    <property type="match status" value="1"/>
</dbReference>
<dbReference type="PANTHER" id="PTHR19282">
    <property type="entry name" value="TETRASPANIN"/>
    <property type="match status" value="1"/>
</dbReference>
<evidence type="ECO:0000256" key="3">
    <source>
        <dbReference type="ARBA" id="ARBA00022692"/>
    </source>
</evidence>
<dbReference type="GO" id="GO:0005886">
    <property type="term" value="C:plasma membrane"/>
    <property type="evidence" value="ECO:0007669"/>
    <property type="project" value="TreeGrafter"/>
</dbReference>
<evidence type="ECO:0000256" key="5">
    <source>
        <dbReference type="ARBA" id="ARBA00023136"/>
    </source>
</evidence>
<evidence type="ECO:0000313" key="10">
    <source>
        <dbReference type="Proteomes" id="UP000438429"/>
    </source>
</evidence>
<gene>
    <name evidence="9" type="ORF">F2P81_025496</name>
</gene>
<proteinExistence type="inferred from homology"/>
<dbReference type="PRINTS" id="PR00259">
    <property type="entry name" value="TMFOUR"/>
</dbReference>
<evidence type="ECO:0000256" key="6">
    <source>
        <dbReference type="SAM" id="MobiDB-lite"/>
    </source>
</evidence>
<feature type="transmembrane region" description="Helical" evidence="7">
    <location>
        <begin position="84"/>
        <end position="107"/>
    </location>
</feature>
<dbReference type="PANTHER" id="PTHR19282:SF44">
    <property type="entry name" value="CD82 ANTIGEN"/>
    <property type="match status" value="1"/>
</dbReference>
<comment type="subcellular location">
    <subcellularLocation>
        <location evidence="1">Membrane</location>
        <topology evidence="1">Multi-pass membrane protein</topology>
    </subcellularLocation>
</comment>
<dbReference type="SUPFAM" id="SSF48652">
    <property type="entry name" value="Tetraspanin"/>
    <property type="match status" value="1"/>
</dbReference>
<dbReference type="CDD" id="cd03160">
    <property type="entry name" value="CD37_CD82_like_LEL"/>
    <property type="match status" value="1"/>
</dbReference>
<dbReference type="EMBL" id="VEVO01000038">
    <property type="protein sequence ID" value="KAF0022234.1"/>
    <property type="molecule type" value="Genomic_DNA"/>
</dbReference>
<evidence type="ECO:0000259" key="8">
    <source>
        <dbReference type="PROSITE" id="PS50835"/>
    </source>
</evidence>
<dbReference type="Gene3D" id="2.60.40.10">
    <property type="entry name" value="Immunoglobulins"/>
    <property type="match status" value="1"/>
</dbReference>
<dbReference type="InterPro" id="IPR036179">
    <property type="entry name" value="Ig-like_dom_sf"/>
</dbReference>
<dbReference type="PROSITE" id="PS50835">
    <property type="entry name" value="IG_LIKE"/>
    <property type="match status" value="1"/>
</dbReference>
<feature type="compositionally biased region" description="Basic and acidic residues" evidence="6">
    <location>
        <begin position="408"/>
        <end position="419"/>
    </location>
</feature>
<sequence>MGKGCVTATKYFLFLFNFIFFLFGVVIMGFGLWLLLDNQSFIVVLSNSTSVKVACYVLISVGAFSMLMGFLGCLGAIYEVRCLLGLYFTCLLLILLAQIVAGALIYFQKDVLNQEMSKVVTKVLDDYPGNNSTTEQAWDFIQRSMECCGWSGRVDWSGNMVIVNSSQLLFPCSCQNVSLAAGNSSDSGFCEAQTADWPVYEEGCAASVESWILTNLGVVLGVCLAVALVESCVVTGPIMLDDVRQSRSQWFTLQILIVPNQLPCEYLNVSQMWREPLDRTVAALYPGLVLVLSLVLLGEVCAGSVVTVLCRPGERVTLPCPYHYEDDGHVSQLSVQWRSPNHELLCHYIKHRRFHNCSAGYALSYRPGSITLSVLRVATHDLGLHVCSVAKRHEFSDLSVQLVRMSARKETVSEPDQSRIRTGSAPDQSRIRTGPEPDQNRSRTGPEPDQNRIRTGSEPDGVLSRIH</sequence>
<feature type="domain" description="Ig-like" evidence="8">
    <location>
        <begin position="286"/>
        <end position="403"/>
    </location>
</feature>
<reference evidence="9 10" key="1">
    <citation type="submission" date="2019-06" db="EMBL/GenBank/DDBJ databases">
        <title>Draft genomes of female and male turbot (Scophthalmus maximus).</title>
        <authorList>
            <person name="Xu H."/>
            <person name="Xu X.-W."/>
            <person name="Shao C."/>
            <person name="Chen S."/>
        </authorList>
    </citation>
    <scope>NUCLEOTIDE SEQUENCE [LARGE SCALE GENOMIC DNA]</scope>
    <source>
        <strain evidence="9">Ysfricsl-2016a</strain>
        <tissue evidence="9">Blood</tissue>
    </source>
</reference>
<evidence type="ECO:0000256" key="4">
    <source>
        <dbReference type="ARBA" id="ARBA00022989"/>
    </source>
</evidence>
<organism evidence="9 10">
    <name type="scientific">Scophthalmus maximus</name>
    <name type="common">Turbot</name>
    <name type="synonym">Psetta maxima</name>
    <dbReference type="NCBI Taxonomy" id="52904"/>
    <lineage>
        <taxon>Eukaryota</taxon>
        <taxon>Metazoa</taxon>
        <taxon>Chordata</taxon>
        <taxon>Craniata</taxon>
        <taxon>Vertebrata</taxon>
        <taxon>Euteleostomi</taxon>
        <taxon>Actinopterygii</taxon>
        <taxon>Neopterygii</taxon>
        <taxon>Teleostei</taxon>
        <taxon>Neoteleostei</taxon>
        <taxon>Acanthomorphata</taxon>
        <taxon>Carangaria</taxon>
        <taxon>Pleuronectiformes</taxon>
        <taxon>Pleuronectoidei</taxon>
        <taxon>Scophthalmidae</taxon>
        <taxon>Scophthalmus</taxon>
    </lineage>
</organism>
<dbReference type="PROSITE" id="PS00421">
    <property type="entry name" value="TM4_1"/>
    <property type="match status" value="1"/>
</dbReference>
<evidence type="ECO:0000256" key="7">
    <source>
        <dbReference type="SAM" id="Phobius"/>
    </source>
</evidence>
<evidence type="ECO:0000256" key="1">
    <source>
        <dbReference type="ARBA" id="ARBA00004141"/>
    </source>
</evidence>
<feature type="transmembrane region" description="Helical" evidence="7">
    <location>
        <begin position="12"/>
        <end position="36"/>
    </location>
</feature>
<dbReference type="SUPFAM" id="SSF48726">
    <property type="entry name" value="Immunoglobulin"/>
    <property type="match status" value="1"/>
</dbReference>
<dbReference type="Proteomes" id="UP000438429">
    <property type="component" value="Unassembled WGS sequence"/>
</dbReference>
<feature type="region of interest" description="Disordered" evidence="6">
    <location>
        <begin position="408"/>
        <end position="467"/>
    </location>
</feature>
<keyword evidence="3 7" id="KW-0812">Transmembrane</keyword>
<feature type="transmembrane region" description="Helical" evidence="7">
    <location>
        <begin position="56"/>
        <end position="77"/>
    </location>
</feature>
<accession>A0A6A4RUL1</accession>
<dbReference type="Gene3D" id="1.10.1450.10">
    <property type="entry name" value="Tetraspanin"/>
    <property type="match status" value="1"/>
</dbReference>
<evidence type="ECO:0000256" key="2">
    <source>
        <dbReference type="ARBA" id="ARBA00006840"/>
    </source>
</evidence>
<evidence type="ECO:0000313" key="9">
    <source>
        <dbReference type="EMBL" id="KAF0022234.1"/>
    </source>
</evidence>
<name>A0A6A4RUL1_SCOMX</name>
<feature type="compositionally biased region" description="Basic and acidic residues" evidence="6">
    <location>
        <begin position="429"/>
        <end position="457"/>
    </location>
</feature>
<comment type="caution">
    <text evidence="9">The sequence shown here is derived from an EMBL/GenBank/DDBJ whole genome shotgun (WGS) entry which is preliminary data.</text>
</comment>
<comment type="similarity">
    <text evidence="2">Belongs to the tetraspanin (TM4SF) family.</text>
</comment>
<keyword evidence="5 7" id="KW-0472">Membrane</keyword>
<keyword evidence="4 7" id="KW-1133">Transmembrane helix</keyword>
<dbReference type="InterPro" id="IPR008952">
    <property type="entry name" value="Tetraspanin_EC2_sf"/>
</dbReference>
<dbReference type="InterPro" id="IPR007110">
    <property type="entry name" value="Ig-like_dom"/>
</dbReference>
<dbReference type="InterPro" id="IPR018499">
    <property type="entry name" value="Tetraspanin/Peripherin"/>
</dbReference>
<dbReference type="AlphaFoldDB" id="A0A6A4RUL1"/>
<dbReference type="InterPro" id="IPR018503">
    <property type="entry name" value="Tetraspanin_CS"/>
</dbReference>
<protein>
    <recommendedName>
        <fullName evidence="8">Ig-like domain-containing protein</fullName>
    </recommendedName>
</protein>
<dbReference type="InterPro" id="IPR013783">
    <property type="entry name" value="Ig-like_fold"/>
</dbReference>